<reference evidence="3" key="1">
    <citation type="journal article" date="2015" name="Nature">
        <title>Complex archaea that bridge the gap between prokaryotes and eukaryotes.</title>
        <authorList>
            <person name="Spang A."/>
            <person name="Saw J.H."/>
            <person name="Jorgensen S.L."/>
            <person name="Zaremba-Niedzwiedzka K."/>
            <person name="Martijn J."/>
            <person name="Lind A.E."/>
            <person name="van Eijk R."/>
            <person name="Schleper C."/>
            <person name="Guy L."/>
            <person name="Ettema T.J."/>
        </authorList>
    </citation>
    <scope>NUCLEOTIDE SEQUENCE</scope>
</reference>
<evidence type="ECO:0000313" key="3">
    <source>
        <dbReference type="EMBL" id="KKM98831.1"/>
    </source>
</evidence>
<dbReference type="Gene3D" id="1.10.443.10">
    <property type="entry name" value="Intergrase catalytic core"/>
    <property type="match status" value="1"/>
</dbReference>
<dbReference type="EMBL" id="LAZR01005571">
    <property type="protein sequence ID" value="KKM98831.1"/>
    <property type="molecule type" value="Genomic_DNA"/>
</dbReference>
<dbReference type="AlphaFoldDB" id="A0A0F9MHW2"/>
<dbReference type="InterPro" id="IPR013762">
    <property type="entry name" value="Integrase-like_cat_sf"/>
</dbReference>
<dbReference type="GO" id="GO:0006310">
    <property type="term" value="P:DNA recombination"/>
    <property type="evidence" value="ECO:0007669"/>
    <property type="project" value="UniProtKB-KW"/>
</dbReference>
<dbReference type="InterPro" id="IPR011010">
    <property type="entry name" value="DNA_brk_join_enz"/>
</dbReference>
<accession>A0A0F9MHW2</accession>
<name>A0A0F9MHW2_9ZZZZ</name>
<dbReference type="PROSITE" id="PS51898">
    <property type="entry name" value="TYR_RECOMBINASE"/>
    <property type="match status" value="1"/>
</dbReference>
<dbReference type="GO" id="GO:0015074">
    <property type="term" value="P:DNA integration"/>
    <property type="evidence" value="ECO:0007669"/>
    <property type="project" value="InterPro"/>
</dbReference>
<evidence type="ECO:0000259" key="2">
    <source>
        <dbReference type="PROSITE" id="PS51898"/>
    </source>
</evidence>
<protein>
    <recommendedName>
        <fullName evidence="2">Tyr recombinase domain-containing protein</fullName>
    </recommendedName>
</protein>
<keyword evidence="1" id="KW-0233">DNA recombination</keyword>
<feature type="non-terminal residue" evidence="3">
    <location>
        <position position="1"/>
    </location>
</feature>
<dbReference type="InterPro" id="IPR002104">
    <property type="entry name" value="Integrase_catalytic"/>
</dbReference>
<comment type="caution">
    <text evidence="3">The sequence shown here is derived from an EMBL/GenBank/DDBJ whole genome shotgun (WGS) entry which is preliminary data.</text>
</comment>
<dbReference type="SUPFAM" id="SSF56349">
    <property type="entry name" value="DNA breaking-rejoining enzymes"/>
    <property type="match status" value="1"/>
</dbReference>
<organism evidence="3">
    <name type="scientific">marine sediment metagenome</name>
    <dbReference type="NCBI Taxonomy" id="412755"/>
    <lineage>
        <taxon>unclassified sequences</taxon>
        <taxon>metagenomes</taxon>
        <taxon>ecological metagenomes</taxon>
    </lineage>
</organism>
<gene>
    <name evidence="3" type="ORF">LCGC14_1153930</name>
</gene>
<sequence>LTNRAYETLKSMLKKTHQPNDLFFPMLRNSCISTRWPPLRKALGLEHDKDFVPHVMRHTFCSRLVQRKVNIVHVSKLAGHTDLATTMIYTHLHDDDLVKAMETLNDFSV</sequence>
<proteinExistence type="predicted"/>
<dbReference type="Pfam" id="PF00589">
    <property type="entry name" value="Phage_integrase"/>
    <property type="match status" value="1"/>
</dbReference>
<evidence type="ECO:0000256" key="1">
    <source>
        <dbReference type="ARBA" id="ARBA00023172"/>
    </source>
</evidence>
<dbReference type="GO" id="GO:0003677">
    <property type="term" value="F:DNA binding"/>
    <property type="evidence" value="ECO:0007669"/>
    <property type="project" value="InterPro"/>
</dbReference>
<feature type="domain" description="Tyr recombinase" evidence="2">
    <location>
        <begin position="1"/>
        <end position="102"/>
    </location>
</feature>